<evidence type="ECO:0000313" key="3">
    <source>
        <dbReference type="Proteomes" id="UP000018837"/>
    </source>
</evidence>
<comment type="caution">
    <text evidence="2">The sequence shown here is derived from an EMBL/GenBank/DDBJ whole genome shotgun (WGS) entry which is preliminary data.</text>
</comment>
<protein>
    <submittedName>
        <fullName evidence="2">ADP-ribosylglycohydrolase</fullName>
    </submittedName>
</protein>
<dbReference type="PANTHER" id="PTHR16222:SF12">
    <property type="entry name" value="ADP-RIBOSYLGLYCOHYDROLASE-RELATED"/>
    <property type="match status" value="1"/>
</dbReference>
<dbReference type="Gene3D" id="1.10.4080.10">
    <property type="entry name" value="ADP-ribosylation/Crystallin J1"/>
    <property type="match status" value="1"/>
</dbReference>
<dbReference type="GO" id="GO:0046872">
    <property type="term" value="F:metal ion binding"/>
    <property type="evidence" value="ECO:0007669"/>
    <property type="project" value="UniProtKB-KW"/>
</dbReference>
<feature type="binding site" evidence="1">
    <location>
        <position position="36"/>
    </location>
    <ligand>
        <name>Mg(2+)</name>
        <dbReference type="ChEBI" id="CHEBI:18420"/>
        <label>1</label>
    </ligand>
</feature>
<dbReference type="GO" id="GO:0016787">
    <property type="term" value="F:hydrolase activity"/>
    <property type="evidence" value="ECO:0007669"/>
    <property type="project" value="UniProtKB-KW"/>
</dbReference>
<evidence type="ECO:0000313" key="2">
    <source>
        <dbReference type="EMBL" id="ETK01271.1"/>
    </source>
</evidence>
<sequence>MLGAIVGDIVGSRFEFNNTHRTDFELFTPECGFTDDTVCTVAVADALLRGVDFGPTLHSWCRRYPYPTGGYGGRFRQWVASDDPQPYFSFGNGSGMRVSPCGWIDGPMDDVLEAARQSAACTHNHPEGIKGAQCIAECIRTLHDGGGREAVRAVATTRYGYDVSETCDEIRRTNRFDVTCQVTVPQSIVCFLESTDFEQAVRLAISIGGDSDTIAAMTGSLAEAFYGIPDAIARQALACLTQEMRDVVIPFNAQRPIQLIR</sequence>
<gene>
    <name evidence="2" type="ORF">N425_10650</name>
</gene>
<organism evidence="2 3">
    <name type="scientific">Tannerella sp. oral taxon BU063 isolate Cell 2</name>
    <dbReference type="NCBI Taxonomy" id="1411148"/>
    <lineage>
        <taxon>Bacteria</taxon>
        <taxon>Pseudomonadati</taxon>
        <taxon>Bacteroidota</taxon>
        <taxon>Bacteroidia</taxon>
        <taxon>Bacteroidales</taxon>
        <taxon>Tannerellaceae</taxon>
        <taxon>Tannerella</taxon>
    </lineage>
</organism>
<comment type="cofactor">
    <cofactor evidence="1">
        <name>Mg(2+)</name>
        <dbReference type="ChEBI" id="CHEBI:18420"/>
    </cofactor>
    <text evidence="1">Binds 2 magnesium ions per subunit.</text>
</comment>
<dbReference type="SUPFAM" id="SSF101478">
    <property type="entry name" value="ADP-ribosylglycohydrolase"/>
    <property type="match status" value="1"/>
</dbReference>
<keyword evidence="1" id="KW-0479">Metal-binding</keyword>
<dbReference type="InterPro" id="IPR036705">
    <property type="entry name" value="Ribosyl_crysJ1_sf"/>
</dbReference>
<evidence type="ECO:0000256" key="1">
    <source>
        <dbReference type="PIRSR" id="PIRSR605502-1"/>
    </source>
</evidence>
<dbReference type="InterPro" id="IPR050792">
    <property type="entry name" value="ADP-ribosylglycohydrolase"/>
</dbReference>
<feature type="binding site" evidence="1">
    <location>
        <position position="210"/>
    </location>
    <ligand>
        <name>Mg(2+)</name>
        <dbReference type="ChEBI" id="CHEBI:18420"/>
        <label>1</label>
    </ligand>
</feature>
<keyword evidence="1" id="KW-0460">Magnesium</keyword>
<accession>W2C4A0</accession>
<proteinExistence type="predicted"/>
<name>W2C4A0_9BACT</name>
<dbReference type="Pfam" id="PF03747">
    <property type="entry name" value="ADP_ribosyl_GH"/>
    <property type="match status" value="1"/>
</dbReference>
<dbReference type="PATRIC" id="fig|1411148.3.peg.1728"/>
<keyword evidence="2" id="KW-0378">Hydrolase</keyword>
<dbReference type="AlphaFoldDB" id="W2C4A0"/>
<feature type="binding site" evidence="1">
    <location>
        <position position="212"/>
    </location>
    <ligand>
        <name>Mg(2+)</name>
        <dbReference type="ChEBI" id="CHEBI:18420"/>
        <label>1</label>
    </ligand>
</feature>
<dbReference type="Proteomes" id="UP000018837">
    <property type="component" value="Unassembled WGS sequence"/>
</dbReference>
<dbReference type="InterPro" id="IPR005502">
    <property type="entry name" value="Ribosyl_crysJ1"/>
</dbReference>
<reference evidence="2 3" key="1">
    <citation type="submission" date="2013-11" db="EMBL/GenBank/DDBJ databases">
        <title>Single cell genomics of uncultured Tannerella BU063 (oral taxon 286).</title>
        <authorList>
            <person name="Beall C.J."/>
            <person name="Campbell A.G."/>
            <person name="Griffen A.L."/>
            <person name="Podar M."/>
            <person name="Leys E.J."/>
        </authorList>
    </citation>
    <scope>NUCLEOTIDE SEQUENCE [LARGE SCALE GENOMIC DNA]</scope>
    <source>
        <strain evidence="2">Cell 2</strain>
    </source>
</reference>
<feature type="binding site" evidence="1">
    <location>
        <position position="34"/>
    </location>
    <ligand>
        <name>Mg(2+)</name>
        <dbReference type="ChEBI" id="CHEBI:18420"/>
        <label>1</label>
    </ligand>
</feature>
<feature type="binding site" evidence="1">
    <location>
        <position position="35"/>
    </location>
    <ligand>
        <name>Mg(2+)</name>
        <dbReference type="ChEBI" id="CHEBI:18420"/>
        <label>1</label>
    </ligand>
</feature>
<dbReference type="PANTHER" id="PTHR16222">
    <property type="entry name" value="ADP-RIBOSYLGLYCOHYDROLASE"/>
    <property type="match status" value="1"/>
</dbReference>
<dbReference type="EMBL" id="AYUF01000486">
    <property type="protein sequence ID" value="ETK01271.1"/>
    <property type="molecule type" value="Genomic_DNA"/>
</dbReference>
<feature type="binding site" evidence="1">
    <location>
        <position position="213"/>
    </location>
    <ligand>
        <name>Mg(2+)</name>
        <dbReference type="ChEBI" id="CHEBI:18420"/>
        <label>1</label>
    </ligand>
</feature>